<evidence type="ECO:0000256" key="3">
    <source>
        <dbReference type="PROSITE-ProRule" id="PRU01106"/>
    </source>
</evidence>
<organism evidence="6 7">
    <name type="scientific">Sphingomicrobium clamense</name>
    <dbReference type="NCBI Taxonomy" id="2851013"/>
    <lineage>
        <taxon>Bacteria</taxon>
        <taxon>Pseudomonadati</taxon>
        <taxon>Pseudomonadota</taxon>
        <taxon>Alphaproteobacteria</taxon>
        <taxon>Sphingomonadales</taxon>
        <taxon>Sphingomonadaceae</taxon>
        <taxon>Sphingomicrobium</taxon>
    </lineage>
</organism>
<feature type="domain" description="HTH cro/C1-type" evidence="4">
    <location>
        <begin position="5"/>
        <end position="59"/>
    </location>
</feature>
<dbReference type="Proteomes" id="UP000698028">
    <property type="component" value="Unassembled WGS sequence"/>
</dbReference>
<evidence type="ECO:0000313" key="6">
    <source>
        <dbReference type="EMBL" id="MBW0144463.1"/>
    </source>
</evidence>
<name>A0ABS6V4H8_9SPHN</name>
<evidence type="ECO:0000256" key="1">
    <source>
        <dbReference type="ARBA" id="ARBA00010458"/>
    </source>
</evidence>
<evidence type="ECO:0000259" key="5">
    <source>
        <dbReference type="PROSITE" id="PS51770"/>
    </source>
</evidence>
<keyword evidence="2 3" id="KW-0378">Hydrolase</keyword>
<evidence type="ECO:0000256" key="2">
    <source>
        <dbReference type="ARBA" id="ARBA00022801"/>
    </source>
</evidence>
<dbReference type="PROSITE" id="PS50943">
    <property type="entry name" value="HTH_CROC1"/>
    <property type="match status" value="1"/>
</dbReference>
<sequence>MSNHLKAWRLARGFTQERLANRISTGKSVISDLEKGKLRLSQPWLEKIAPVFGTTPGAILDGPPNESVRAPLIRVTAMPSDTNPYGGIFGGWLMSQMALAAGSLASRHSKGKAVVVAATDLSFPGAMEVGDELSVYATLEREGTTSMTIRATARGRERDGDREFDVASGLFTFVATTADNKKRPVRR</sequence>
<dbReference type="InterPro" id="IPR040170">
    <property type="entry name" value="Cytosol_ACT"/>
</dbReference>
<accession>A0ABS6V4H8</accession>
<dbReference type="InterPro" id="IPR006683">
    <property type="entry name" value="Thioestr_dom"/>
</dbReference>
<dbReference type="SMART" id="SM00530">
    <property type="entry name" value="HTH_XRE"/>
    <property type="match status" value="1"/>
</dbReference>
<dbReference type="InterPro" id="IPR033120">
    <property type="entry name" value="HOTDOG_ACOT"/>
</dbReference>
<dbReference type="PANTHER" id="PTHR11049">
    <property type="entry name" value="ACYL COENZYME A THIOESTER HYDROLASE"/>
    <property type="match status" value="1"/>
</dbReference>
<evidence type="ECO:0000259" key="4">
    <source>
        <dbReference type="PROSITE" id="PS50943"/>
    </source>
</evidence>
<reference evidence="6 7" key="1">
    <citation type="submission" date="2021-07" db="EMBL/GenBank/DDBJ databases">
        <title>The draft genome sequence of Sphingomicrobium sp. B8.</title>
        <authorList>
            <person name="Mu L."/>
        </authorList>
    </citation>
    <scope>NUCLEOTIDE SEQUENCE [LARGE SCALE GENOMIC DNA]</scope>
    <source>
        <strain evidence="6 7">B8</strain>
    </source>
</reference>
<feature type="domain" description="HotDog ACOT-type" evidence="5">
    <location>
        <begin position="67"/>
        <end position="179"/>
    </location>
</feature>
<protein>
    <submittedName>
        <fullName evidence="6">Helix-turn-helix domain-containing protein</fullName>
    </submittedName>
</protein>
<gene>
    <name evidence="6" type="ORF">KTQ36_04030</name>
</gene>
<dbReference type="PROSITE" id="PS51770">
    <property type="entry name" value="HOTDOG_ACOT"/>
    <property type="match status" value="1"/>
</dbReference>
<dbReference type="CDD" id="cd00093">
    <property type="entry name" value="HTH_XRE"/>
    <property type="match status" value="1"/>
</dbReference>
<dbReference type="CDD" id="cd03442">
    <property type="entry name" value="BFIT_BACH"/>
    <property type="match status" value="1"/>
</dbReference>
<comment type="similarity">
    <text evidence="1">Belongs to the acyl coenzyme A hydrolase family.</text>
</comment>
<dbReference type="Pfam" id="PF13560">
    <property type="entry name" value="HTH_31"/>
    <property type="match status" value="1"/>
</dbReference>
<dbReference type="EMBL" id="JAHVAH010000001">
    <property type="protein sequence ID" value="MBW0144463.1"/>
    <property type="molecule type" value="Genomic_DNA"/>
</dbReference>
<dbReference type="Pfam" id="PF03061">
    <property type="entry name" value="4HBT"/>
    <property type="match status" value="1"/>
</dbReference>
<proteinExistence type="inferred from homology"/>
<evidence type="ECO:0000313" key="7">
    <source>
        <dbReference type="Proteomes" id="UP000698028"/>
    </source>
</evidence>
<keyword evidence="7" id="KW-1185">Reference proteome</keyword>
<comment type="caution">
    <text evidence="6">The sequence shown here is derived from an EMBL/GenBank/DDBJ whole genome shotgun (WGS) entry which is preliminary data.</text>
</comment>
<dbReference type="PANTHER" id="PTHR11049:SF5">
    <property type="entry name" value="ACYL-COA THIOESTER HYDROLASE YCIA"/>
    <property type="match status" value="1"/>
</dbReference>
<dbReference type="InterPro" id="IPR001387">
    <property type="entry name" value="Cro/C1-type_HTH"/>
</dbReference>